<protein>
    <recommendedName>
        <fullName evidence="3">DUF155 domain-containing protein</fullName>
    </recommendedName>
</protein>
<proteinExistence type="inferred from homology"/>
<dbReference type="EMBL" id="JACEFF010000272">
    <property type="protein sequence ID" value="KAH9640862.1"/>
    <property type="molecule type" value="Genomic_DNA"/>
</dbReference>
<evidence type="ECO:0000313" key="5">
    <source>
        <dbReference type="Proteomes" id="UP000814243"/>
    </source>
</evidence>
<evidence type="ECO:0000259" key="3">
    <source>
        <dbReference type="Pfam" id="PF02582"/>
    </source>
</evidence>
<dbReference type="PANTHER" id="PTHR16255:SF1">
    <property type="entry name" value="REQUIRED FOR MEIOTIC NUCLEAR DIVISION PROTEIN 1 HOMOLOG"/>
    <property type="match status" value="1"/>
</dbReference>
<dbReference type="Gene3D" id="1.10.150.670">
    <property type="entry name" value="Crossover junction endonuclease EME1, DNA-binding domain"/>
    <property type="match status" value="1"/>
</dbReference>
<gene>
    <name evidence="4" type="ORF">HF086_014448</name>
</gene>
<reference evidence="4" key="1">
    <citation type="journal article" date="2021" name="G3 (Bethesda)">
        <title>Genome and transcriptome analysis of the beet armyworm Spodoptera exigua reveals targets for pest control. .</title>
        <authorList>
            <person name="Simon S."/>
            <person name="Breeschoten T."/>
            <person name="Jansen H.J."/>
            <person name="Dirks R.P."/>
            <person name="Schranz M.E."/>
            <person name="Ros V.I.D."/>
        </authorList>
    </citation>
    <scope>NUCLEOTIDE SEQUENCE</scope>
    <source>
        <strain evidence="4">TB_SE_WUR_2020</strain>
    </source>
</reference>
<dbReference type="Proteomes" id="UP000814243">
    <property type="component" value="Unassembled WGS sequence"/>
</dbReference>
<dbReference type="InterPro" id="IPR042530">
    <property type="entry name" value="EME1/EME2_C"/>
</dbReference>
<dbReference type="PANTHER" id="PTHR16255">
    <property type="entry name" value="REQUIRED FOR MEIOTIC NUCLEAR DIVISION PROTEIN 1 HOMOLOG"/>
    <property type="match status" value="1"/>
</dbReference>
<evidence type="ECO:0000256" key="2">
    <source>
        <dbReference type="SAM" id="MobiDB-lite"/>
    </source>
</evidence>
<sequence length="461" mass="52260">MSDLVVTLSSSEDEDATPSTCKQKQDALDELLDIIPEEVKKNVKARKHLLGLDGSSSSSNQQERKMNKALEKEAKKRKLQEDKKDREAHIQMNKVYKPGECMQLWQQMLAMLPQSSLDIARALCAQYKSPLAIYESLQEPDALEQLSSVGVSRSGVAGAKQRRLGRIVRNYSNDAIQPTLPIENGTLPIKKKIVHKKASPSDFSDKEGHYLTMAYATANAYDLKSLKEALVQQKLYEPGTLKSNELGDVVVANAVYSVGTEPREIIFFREGGIVFWNCTELEARNVLDFVRPKKCHLQESSFVLVPKRDNSLEKYTFSHAMVQSARLGAWEARLEALATAVSSHTAAMQHDGAAHLDKKEVVRKLGELFSLRHRLNVESDLLDTPDFYWEEEQLERLYSSTVLNERLSHCVELLELLSSWAADRHHVRLEWMVIALILAEVCFELLHLFERWVARNEVVES</sequence>
<feature type="region of interest" description="Disordered" evidence="2">
    <location>
        <begin position="1"/>
        <end position="23"/>
    </location>
</feature>
<organism evidence="4 5">
    <name type="scientific">Spodoptera exigua</name>
    <name type="common">Beet armyworm</name>
    <name type="synonym">Noctua fulgens</name>
    <dbReference type="NCBI Taxonomy" id="7107"/>
    <lineage>
        <taxon>Eukaryota</taxon>
        <taxon>Metazoa</taxon>
        <taxon>Ecdysozoa</taxon>
        <taxon>Arthropoda</taxon>
        <taxon>Hexapoda</taxon>
        <taxon>Insecta</taxon>
        <taxon>Pterygota</taxon>
        <taxon>Neoptera</taxon>
        <taxon>Endopterygota</taxon>
        <taxon>Lepidoptera</taxon>
        <taxon>Glossata</taxon>
        <taxon>Ditrysia</taxon>
        <taxon>Noctuoidea</taxon>
        <taxon>Noctuidae</taxon>
        <taxon>Amphipyrinae</taxon>
        <taxon>Spodoptera</taxon>
    </lineage>
</organism>
<dbReference type="GO" id="GO:0005739">
    <property type="term" value="C:mitochondrion"/>
    <property type="evidence" value="ECO:0007669"/>
    <property type="project" value="UniProtKB-ARBA"/>
</dbReference>
<feature type="region of interest" description="Disordered" evidence="2">
    <location>
        <begin position="50"/>
        <end position="86"/>
    </location>
</feature>
<comment type="caution">
    <text evidence="4">The sequence shown here is derived from an EMBL/GenBank/DDBJ whole genome shotgun (WGS) entry which is preliminary data.</text>
</comment>
<dbReference type="GO" id="GO:0070131">
    <property type="term" value="P:positive regulation of mitochondrial translation"/>
    <property type="evidence" value="ECO:0007669"/>
    <property type="project" value="TreeGrafter"/>
</dbReference>
<accession>A0A922SJS7</accession>
<dbReference type="InterPro" id="IPR003734">
    <property type="entry name" value="DUF155"/>
</dbReference>
<evidence type="ECO:0000256" key="1">
    <source>
        <dbReference type="ARBA" id="ARBA00008306"/>
    </source>
</evidence>
<evidence type="ECO:0000313" key="4">
    <source>
        <dbReference type="EMBL" id="KAH9640862.1"/>
    </source>
</evidence>
<dbReference type="Pfam" id="PF02582">
    <property type="entry name" value="DUF155"/>
    <property type="match status" value="1"/>
</dbReference>
<dbReference type="InterPro" id="IPR051624">
    <property type="entry name" value="RMD1/Sad1-interacting"/>
</dbReference>
<feature type="compositionally biased region" description="Basic and acidic residues" evidence="2">
    <location>
        <begin position="62"/>
        <end position="86"/>
    </location>
</feature>
<name>A0A922SJS7_SPOEX</name>
<dbReference type="AlphaFoldDB" id="A0A922SJS7"/>
<feature type="domain" description="DUF155" evidence="3">
    <location>
        <begin position="265"/>
        <end position="401"/>
    </location>
</feature>
<comment type="similarity">
    <text evidence="1">Belongs to the RMD1/sif2 family.</text>
</comment>